<sequence>MVALLKLSVLLLCLASVSAIEKALLDTFAEVVINAINNDESSGPNLYVLYGYTNAEETDKGINFDLVAARTSCPKETEQEKEKCTPNDDSPVLFHKVSVAKKGDNVYSVTNTGSMVPFQGETLRTVKQQRANSPSAGDVPLHK</sequence>
<evidence type="ECO:0000256" key="1">
    <source>
        <dbReference type="SAM" id="SignalP"/>
    </source>
</evidence>
<dbReference type="EMBL" id="KL363415">
    <property type="protein sequence ID" value="KFD45871.1"/>
    <property type="molecule type" value="Genomic_DNA"/>
</dbReference>
<dbReference type="Gene3D" id="3.10.450.10">
    <property type="match status" value="1"/>
</dbReference>
<dbReference type="Proteomes" id="UP000030764">
    <property type="component" value="Unassembled WGS sequence"/>
</dbReference>
<keyword evidence="1" id="KW-0732">Signal</keyword>
<protein>
    <recommendedName>
        <fullName evidence="4">Cystatin domain-containing protein</fullName>
    </recommendedName>
</protein>
<proteinExistence type="predicted"/>
<evidence type="ECO:0000313" key="3">
    <source>
        <dbReference type="Proteomes" id="UP000030764"/>
    </source>
</evidence>
<evidence type="ECO:0000313" key="2">
    <source>
        <dbReference type="EMBL" id="KFD45871.1"/>
    </source>
</evidence>
<name>A0A085LLM5_9BILA</name>
<reference evidence="2 3" key="1">
    <citation type="journal article" date="2014" name="Nat. Genet.">
        <title>Genome and transcriptome of the porcine whipworm Trichuris suis.</title>
        <authorList>
            <person name="Jex A.R."/>
            <person name="Nejsum P."/>
            <person name="Schwarz E.M."/>
            <person name="Hu L."/>
            <person name="Young N.D."/>
            <person name="Hall R.S."/>
            <person name="Korhonen P.K."/>
            <person name="Liao S."/>
            <person name="Thamsborg S."/>
            <person name="Xia J."/>
            <person name="Xu P."/>
            <person name="Wang S."/>
            <person name="Scheerlinck J.P."/>
            <person name="Hofmann A."/>
            <person name="Sternberg P.W."/>
            <person name="Wang J."/>
            <person name="Gasser R.B."/>
        </authorList>
    </citation>
    <scope>NUCLEOTIDE SEQUENCE [LARGE SCALE GENOMIC DNA]</scope>
    <source>
        <strain evidence="2">DCEP-RM93M</strain>
    </source>
</reference>
<accession>A0A085LLM5</accession>
<gene>
    <name evidence="2" type="ORF">M513_13261</name>
</gene>
<dbReference type="SUPFAM" id="SSF54403">
    <property type="entry name" value="Cystatin/monellin"/>
    <property type="match status" value="1"/>
</dbReference>
<organism evidence="2 3">
    <name type="scientific">Trichuris suis</name>
    <name type="common">pig whipworm</name>
    <dbReference type="NCBI Taxonomy" id="68888"/>
    <lineage>
        <taxon>Eukaryota</taxon>
        <taxon>Metazoa</taxon>
        <taxon>Ecdysozoa</taxon>
        <taxon>Nematoda</taxon>
        <taxon>Enoplea</taxon>
        <taxon>Dorylaimia</taxon>
        <taxon>Trichinellida</taxon>
        <taxon>Trichuridae</taxon>
        <taxon>Trichuris</taxon>
    </lineage>
</organism>
<dbReference type="AlphaFoldDB" id="A0A085LLM5"/>
<dbReference type="InterPro" id="IPR046350">
    <property type="entry name" value="Cystatin_sf"/>
</dbReference>
<feature type="signal peptide" evidence="1">
    <location>
        <begin position="1"/>
        <end position="19"/>
    </location>
</feature>
<keyword evidence="3" id="KW-1185">Reference proteome</keyword>
<evidence type="ECO:0008006" key="4">
    <source>
        <dbReference type="Google" id="ProtNLM"/>
    </source>
</evidence>
<feature type="chain" id="PRO_5001794744" description="Cystatin domain-containing protein" evidence="1">
    <location>
        <begin position="20"/>
        <end position="143"/>
    </location>
</feature>